<evidence type="ECO:0000313" key="14">
    <source>
        <dbReference type="Proteomes" id="UP000735302"/>
    </source>
</evidence>
<evidence type="ECO:0000313" key="13">
    <source>
        <dbReference type="EMBL" id="GFO14616.1"/>
    </source>
</evidence>
<dbReference type="InterPro" id="IPR000611">
    <property type="entry name" value="NPY_rcpt"/>
</dbReference>
<comment type="similarity">
    <text evidence="2 9">Belongs to the G-protein coupled receptor 1 family.</text>
</comment>
<feature type="compositionally biased region" description="Polar residues" evidence="10">
    <location>
        <begin position="522"/>
        <end position="544"/>
    </location>
</feature>
<comment type="subcellular location">
    <subcellularLocation>
        <location evidence="1">Membrane</location>
        <topology evidence="1">Multi-pass membrane protein</topology>
    </subcellularLocation>
</comment>
<dbReference type="PANTHER" id="PTHR24235">
    <property type="entry name" value="NEUROPEPTIDE Y RECEPTOR"/>
    <property type="match status" value="1"/>
</dbReference>
<keyword evidence="3 9" id="KW-0812">Transmembrane</keyword>
<dbReference type="InterPro" id="IPR000276">
    <property type="entry name" value="GPCR_Rhodpsn"/>
</dbReference>
<feature type="transmembrane region" description="Helical" evidence="11">
    <location>
        <begin position="102"/>
        <end position="122"/>
    </location>
</feature>
<feature type="region of interest" description="Disordered" evidence="10">
    <location>
        <begin position="1"/>
        <end position="43"/>
    </location>
</feature>
<evidence type="ECO:0000256" key="7">
    <source>
        <dbReference type="ARBA" id="ARBA00023170"/>
    </source>
</evidence>
<comment type="caution">
    <text evidence="13">The sequence shown here is derived from an EMBL/GenBank/DDBJ whole genome shotgun (WGS) entry which is preliminary data.</text>
</comment>
<evidence type="ECO:0000256" key="3">
    <source>
        <dbReference type="ARBA" id="ARBA00022692"/>
    </source>
</evidence>
<evidence type="ECO:0000256" key="4">
    <source>
        <dbReference type="ARBA" id="ARBA00022989"/>
    </source>
</evidence>
<evidence type="ECO:0000256" key="6">
    <source>
        <dbReference type="ARBA" id="ARBA00023136"/>
    </source>
</evidence>
<dbReference type="Pfam" id="PF00001">
    <property type="entry name" value="7tm_1"/>
    <property type="match status" value="1"/>
</dbReference>
<dbReference type="PROSITE" id="PS50262">
    <property type="entry name" value="G_PROTEIN_RECEP_F1_2"/>
    <property type="match status" value="1"/>
</dbReference>
<feature type="transmembrane region" description="Helical" evidence="11">
    <location>
        <begin position="180"/>
        <end position="200"/>
    </location>
</feature>
<dbReference type="AlphaFoldDB" id="A0AAV4B274"/>
<feature type="transmembrane region" description="Helical" evidence="11">
    <location>
        <begin position="142"/>
        <end position="160"/>
    </location>
</feature>
<feature type="domain" description="G-protein coupled receptors family 1 profile" evidence="12">
    <location>
        <begin position="81"/>
        <end position="342"/>
    </location>
</feature>
<feature type="region of interest" description="Disordered" evidence="10">
    <location>
        <begin position="521"/>
        <end position="585"/>
    </location>
</feature>
<evidence type="ECO:0000256" key="1">
    <source>
        <dbReference type="ARBA" id="ARBA00004141"/>
    </source>
</evidence>
<feature type="transmembrane region" description="Helical" evidence="11">
    <location>
        <begin position="231"/>
        <end position="252"/>
    </location>
</feature>
<proteinExistence type="inferred from homology"/>
<evidence type="ECO:0000256" key="5">
    <source>
        <dbReference type="ARBA" id="ARBA00023040"/>
    </source>
</evidence>
<dbReference type="GO" id="GO:0016020">
    <property type="term" value="C:membrane"/>
    <property type="evidence" value="ECO:0007669"/>
    <property type="project" value="UniProtKB-SubCell"/>
</dbReference>
<feature type="transmembrane region" description="Helical" evidence="11">
    <location>
        <begin position="286"/>
        <end position="305"/>
    </location>
</feature>
<keyword evidence="14" id="KW-1185">Reference proteome</keyword>
<dbReference type="SMART" id="SM01381">
    <property type="entry name" value="7TM_GPCR_Srsx"/>
    <property type="match status" value="1"/>
</dbReference>
<evidence type="ECO:0000256" key="8">
    <source>
        <dbReference type="ARBA" id="ARBA00023224"/>
    </source>
</evidence>
<keyword evidence="5 9" id="KW-0297">G-protein coupled receptor</keyword>
<sequence length="629" mass="71198">MCCPNAGKRPVSGGLSSPLTKSFGGKKKRDEYGSKRGIPPGNRAVDRRSGARAYFQIVIRLEVVITLLVLYGILCMISLFGNFLVCYVILKNKRLHTATNFFIANLAISDLLVTFMNVPFNIARNMLDDWPLGELPCHMVNFSLSLTTYVSTYTLTSIALDRHRVVLKPLSRRLSRRFALVILILIWLVALCLSLPYGLYMRVVKQKFLITREYARCSFVGPANWANFRQFLTVMTFILQYLVPLTLIAVAYGRIVQSLWARTQVGAVTANQQLSRSRAKKKSIKLLIAVVVVFAICWFPLHMYHLLTNFHPDREKFIFNSVAFFSCHWIAISSTCYNPFVYCWLNENFREEVKSRFYWFFVPCRRRRKMRSSMDAEITLLEGDGRNNRVQSSRLDEATSGAGGSGYIVGTTKSDSGKCPSVRKDPTTTSSDVIVREIVNISADHANEIDLLPNFHNTCNGGSHLRHHHHHHHRNNQFSTWPNKYEVVRSGAKKKKAKLYGETKSISNEDSVALEDLHNALDRNNPTSLNDQDNNEVTSDSNKQVGDLSGANKSKTFLLKDSVGNLPNGQEIDNEKSNDGSMKSKEKDMNFIKHEAEDSLVLYMGSPGGNMVRYHNAAKRNLSTFDNVH</sequence>
<organism evidence="13 14">
    <name type="scientific">Plakobranchus ocellatus</name>
    <dbReference type="NCBI Taxonomy" id="259542"/>
    <lineage>
        <taxon>Eukaryota</taxon>
        <taxon>Metazoa</taxon>
        <taxon>Spiralia</taxon>
        <taxon>Lophotrochozoa</taxon>
        <taxon>Mollusca</taxon>
        <taxon>Gastropoda</taxon>
        <taxon>Heterobranchia</taxon>
        <taxon>Euthyneura</taxon>
        <taxon>Panpulmonata</taxon>
        <taxon>Sacoglossa</taxon>
        <taxon>Placobranchoidea</taxon>
        <taxon>Plakobranchidae</taxon>
        <taxon>Plakobranchus</taxon>
    </lineage>
</organism>
<accession>A0AAV4B274</accession>
<feature type="transmembrane region" description="Helical" evidence="11">
    <location>
        <begin position="63"/>
        <end position="90"/>
    </location>
</feature>
<evidence type="ECO:0000256" key="2">
    <source>
        <dbReference type="ARBA" id="ARBA00010663"/>
    </source>
</evidence>
<dbReference type="PRINTS" id="PR00237">
    <property type="entry name" value="GPCRRHODOPSN"/>
</dbReference>
<dbReference type="Proteomes" id="UP000735302">
    <property type="component" value="Unassembled WGS sequence"/>
</dbReference>
<protein>
    <submittedName>
        <fullName evidence="13">Orphan G-protein coupled receptor 40</fullName>
    </submittedName>
</protein>
<keyword evidence="6 11" id="KW-0472">Membrane</keyword>
<dbReference type="PROSITE" id="PS00237">
    <property type="entry name" value="G_PROTEIN_RECEP_F1_1"/>
    <property type="match status" value="1"/>
</dbReference>
<evidence type="ECO:0000256" key="9">
    <source>
        <dbReference type="RuleBase" id="RU000688"/>
    </source>
</evidence>
<evidence type="ECO:0000256" key="11">
    <source>
        <dbReference type="SAM" id="Phobius"/>
    </source>
</evidence>
<dbReference type="FunFam" id="1.20.1070.10:FF:000291">
    <property type="entry name" value="Predicted protein"/>
    <property type="match status" value="1"/>
</dbReference>
<evidence type="ECO:0000256" key="10">
    <source>
        <dbReference type="SAM" id="MobiDB-lite"/>
    </source>
</evidence>
<dbReference type="SUPFAM" id="SSF81321">
    <property type="entry name" value="Family A G protein-coupled receptor-like"/>
    <property type="match status" value="1"/>
</dbReference>
<reference evidence="13 14" key="1">
    <citation type="journal article" date="2021" name="Elife">
        <title>Chloroplast acquisition without the gene transfer in kleptoplastic sea slugs, Plakobranchus ocellatus.</title>
        <authorList>
            <person name="Maeda T."/>
            <person name="Takahashi S."/>
            <person name="Yoshida T."/>
            <person name="Shimamura S."/>
            <person name="Takaki Y."/>
            <person name="Nagai Y."/>
            <person name="Toyoda A."/>
            <person name="Suzuki Y."/>
            <person name="Arimoto A."/>
            <person name="Ishii H."/>
            <person name="Satoh N."/>
            <person name="Nishiyama T."/>
            <person name="Hasebe M."/>
            <person name="Maruyama T."/>
            <person name="Minagawa J."/>
            <person name="Obokata J."/>
            <person name="Shigenobu S."/>
        </authorList>
    </citation>
    <scope>NUCLEOTIDE SEQUENCE [LARGE SCALE GENOMIC DNA]</scope>
</reference>
<gene>
    <name evidence="13" type="ORF">PoB_004112100</name>
</gene>
<keyword evidence="8 9" id="KW-0807">Transducer</keyword>
<evidence type="ECO:0000259" key="12">
    <source>
        <dbReference type="PROSITE" id="PS50262"/>
    </source>
</evidence>
<keyword evidence="7 9" id="KW-0675">Receptor</keyword>
<dbReference type="Gene3D" id="1.20.1070.10">
    <property type="entry name" value="Rhodopsin 7-helix transmembrane proteins"/>
    <property type="match status" value="1"/>
</dbReference>
<keyword evidence="4 11" id="KW-1133">Transmembrane helix</keyword>
<dbReference type="PRINTS" id="PR01012">
    <property type="entry name" value="NRPEPTIDEYR"/>
</dbReference>
<feature type="compositionally biased region" description="Basic and acidic residues" evidence="10">
    <location>
        <begin position="573"/>
        <end position="585"/>
    </location>
</feature>
<dbReference type="GO" id="GO:0004983">
    <property type="term" value="F:neuropeptide Y receptor activity"/>
    <property type="evidence" value="ECO:0007669"/>
    <property type="project" value="InterPro"/>
</dbReference>
<dbReference type="EMBL" id="BLXT01004580">
    <property type="protein sequence ID" value="GFO14616.1"/>
    <property type="molecule type" value="Genomic_DNA"/>
</dbReference>
<name>A0AAV4B274_9GAST</name>
<dbReference type="InterPro" id="IPR017452">
    <property type="entry name" value="GPCR_Rhodpsn_7TM"/>
</dbReference>
<dbReference type="PANTHER" id="PTHR24235:SF29">
    <property type="entry name" value="GH23382P"/>
    <property type="match status" value="1"/>
</dbReference>